<keyword evidence="1" id="KW-0694">RNA-binding</keyword>
<dbReference type="PANTHER" id="PTHR13633:SF3">
    <property type="entry name" value="MITOCHONDRIAL TRANSCRIPTION RESCUE FACTOR 1"/>
    <property type="match status" value="1"/>
</dbReference>
<dbReference type="InterPro" id="IPR036986">
    <property type="entry name" value="S4_RNA-bd_sf"/>
</dbReference>
<dbReference type="CDD" id="cd00165">
    <property type="entry name" value="S4"/>
    <property type="match status" value="1"/>
</dbReference>
<evidence type="ECO:0000256" key="1">
    <source>
        <dbReference type="PROSITE-ProRule" id="PRU00182"/>
    </source>
</evidence>
<dbReference type="Pfam" id="PF17774">
    <property type="entry name" value="YlmH_RBD"/>
    <property type="match status" value="1"/>
</dbReference>
<dbReference type="RefSeq" id="WP_078695930.1">
    <property type="nucleotide sequence ID" value="NZ_FUYH01000005.1"/>
</dbReference>
<keyword evidence="4" id="KW-1185">Reference proteome</keyword>
<evidence type="ECO:0000313" key="4">
    <source>
        <dbReference type="Proteomes" id="UP000190105"/>
    </source>
</evidence>
<dbReference type="Proteomes" id="UP000190105">
    <property type="component" value="Unassembled WGS sequence"/>
</dbReference>
<organism evidence="3 4">
    <name type="scientific">Caloramator quimbayensis</name>
    <dbReference type="NCBI Taxonomy" id="1147123"/>
    <lineage>
        <taxon>Bacteria</taxon>
        <taxon>Bacillati</taxon>
        <taxon>Bacillota</taxon>
        <taxon>Clostridia</taxon>
        <taxon>Eubacteriales</taxon>
        <taxon>Clostridiaceae</taxon>
        <taxon>Caloramator</taxon>
    </lineage>
</organism>
<dbReference type="InterPro" id="IPR002942">
    <property type="entry name" value="S4_RNA-bd"/>
</dbReference>
<sequence length="255" mass="29009">MDIEKYSYYFTDDEQLCIELLDKVKRAKKSFKYIQTDFISPDAQEFLKKVCFEEGLFVTFFGGLGDFERAVGIIGTEEYDGSAPIDVIKVSGNFKFENLIHRDFLGAVLSLGIKREKVGDINLYEDGAEVYLHKEISDYVCFNLTKIKNTGVKALKINYNDARERIQQFSEKKINVASLRLDCIVSSAANLSREKASSLIRNGSVKINYCLCDDSSKKLNEGDLVSIRGYGRFYINSLLGITKKDRISLLIKKYI</sequence>
<dbReference type="PANTHER" id="PTHR13633">
    <property type="entry name" value="MITOCHONDRIAL TRANSCRIPTION RESCUE FACTOR 1"/>
    <property type="match status" value="1"/>
</dbReference>
<evidence type="ECO:0000259" key="2">
    <source>
        <dbReference type="SMART" id="SM00363"/>
    </source>
</evidence>
<accession>A0A1T4X3Y4</accession>
<dbReference type="OrthoDB" id="9812787at2"/>
<gene>
    <name evidence="3" type="ORF">SAMN05443428_105112</name>
</gene>
<dbReference type="Gene3D" id="3.10.290.10">
    <property type="entry name" value="RNA-binding S4 domain"/>
    <property type="match status" value="1"/>
</dbReference>
<dbReference type="STRING" id="1147123.SAMN05443428_105112"/>
<dbReference type="SUPFAM" id="SSF55174">
    <property type="entry name" value="Alpha-L RNA-binding motif"/>
    <property type="match status" value="1"/>
</dbReference>
<protein>
    <submittedName>
        <fullName evidence="3">RNA-binding protein YlmH, contains S4-like domain</fullName>
    </submittedName>
</protein>
<dbReference type="EMBL" id="FUYH01000005">
    <property type="protein sequence ID" value="SKA83581.1"/>
    <property type="molecule type" value="Genomic_DNA"/>
</dbReference>
<feature type="domain" description="RNA-binding S4" evidence="2">
    <location>
        <begin position="179"/>
        <end position="236"/>
    </location>
</feature>
<dbReference type="Gene3D" id="3.30.1370.160">
    <property type="match status" value="1"/>
</dbReference>
<dbReference type="Gene3D" id="3.30.70.330">
    <property type="match status" value="1"/>
</dbReference>
<dbReference type="AlphaFoldDB" id="A0A1T4X3Y4"/>
<name>A0A1T4X3Y4_9CLOT</name>
<dbReference type="SMART" id="SM00363">
    <property type="entry name" value="S4"/>
    <property type="match status" value="1"/>
</dbReference>
<proteinExistence type="predicted"/>
<dbReference type="InterPro" id="IPR012677">
    <property type="entry name" value="Nucleotide-bd_a/b_plait_sf"/>
</dbReference>
<dbReference type="PROSITE" id="PS50889">
    <property type="entry name" value="S4"/>
    <property type="match status" value="1"/>
</dbReference>
<dbReference type="InterPro" id="IPR040591">
    <property type="entry name" value="RqcP2_RBD"/>
</dbReference>
<dbReference type="GO" id="GO:0003723">
    <property type="term" value="F:RNA binding"/>
    <property type="evidence" value="ECO:0007669"/>
    <property type="project" value="UniProtKB-KW"/>
</dbReference>
<reference evidence="4" key="1">
    <citation type="submission" date="2017-02" db="EMBL/GenBank/DDBJ databases">
        <authorList>
            <person name="Varghese N."/>
            <person name="Submissions S."/>
        </authorList>
    </citation>
    <scope>NUCLEOTIDE SEQUENCE [LARGE SCALE GENOMIC DNA]</scope>
    <source>
        <strain evidence="4">USBA 833</strain>
    </source>
</reference>
<evidence type="ECO:0000313" key="3">
    <source>
        <dbReference type="EMBL" id="SKA83581.1"/>
    </source>
</evidence>